<dbReference type="PANTHER" id="PTHR30055:SF238">
    <property type="entry name" value="MYCOFACTOCIN BIOSYNTHESIS TRANSCRIPTIONAL REGULATOR MFTR-RELATED"/>
    <property type="match status" value="1"/>
</dbReference>
<dbReference type="PANTHER" id="PTHR30055">
    <property type="entry name" value="HTH-TYPE TRANSCRIPTIONAL REGULATOR RUTR"/>
    <property type="match status" value="1"/>
</dbReference>
<accession>A0ABW8NR48</accession>
<dbReference type="Gene3D" id="1.10.10.60">
    <property type="entry name" value="Homeodomain-like"/>
    <property type="match status" value="1"/>
</dbReference>
<evidence type="ECO:0000256" key="1">
    <source>
        <dbReference type="ARBA" id="ARBA00023015"/>
    </source>
</evidence>
<dbReference type="RefSeq" id="WP_312152228.1">
    <property type="nucleotide sequence ID" value="NZ_JAHWXS010000002.1"/>
</dbReference>
<comment type="caution">
    <text evidence="6">The sequence shown here is derived from an EMBL/GenBank/DDBJ whole genome shotgun (WGS) entry which is preliminary data.</text>
</comment>
<name>A0ABW8NR48_9PSED</name>
<dbReference type="Pfam" id="PF00440">
    <property type="entry name" value="TetR_N"/>
    <property type="match status" value="1"/>
</dbReference>
<dbReference type="InterPro" id="IPR009057">
    <property type="entry name" value="Homeodomain-like_sf"/>
</dbReference>
<evidence type="ECO:0000313" key="7">
    <source>
        <dbReference type="Proteomes" id="UP001621534"/>
    </source>
</evidence>
<keyword evidence="1" id="KW-0805">Transcription regulation</keyword>
<dbReference type="EMBL" id="JAHWXS010000002">
    <property type="protein sequence ID" value="MFK5732375.1"/>
    <property type="molecule type" value="Genomic_DNA"/>
</dbReference>
<proteinExistence type="predicted"/>
<keyword evidence="7" id="KW-1185">Reference proteome</keyword>
<dbReference type="InterPro" id="IPR050109">
    <property type="entry name" value="HTH-type_TetR-like_transc_reg"/>
</dbReference>
<evidence type="ECO:0000259" key="5">
    <source>
        <dbReference type="PROSITE" id="PS50977"/>
    </source>
</evidence>
<protein>
    <submittedName>
        <fullName evidence="6">TetR/AcrR family transcriptional regulator</fullName>
    </submittedName>
</protein>
<evidence type="ECO:0000313" key="6">
    <source>
        <dbReference type="EMBL" id="MFK5732375.1"/>
    </source>
</evidence>
<dbReference type="Gene3D" id="1.10.357.10">
    <property type="entry name" value="Tetracycline Repressor, domain 2"/>
    <property type="match status" value="1"/>
</dbReference>
<dbReference type="SUPFAM" id="SSF46689">
    <property type="entry name" value="Homeodomain-like"/>
    <property type="match status" value="1"/>
</dbReference>
<feature type="DNA-binding region" description="H-T-H motif" evidence="4">
    <location>
        <begin position="30"/>
        <end position="49"/>
    </location>
</feature>
<keyword evidence="2 4" id="KW-0238">DNA-binding</keyword>
<dbReference type="PROSITE" id="PS50977">
    <property type="entry name" value="HTH_TETR_2"/>
    <property type="match status" value="1"/>
</dbReference>
<gene>
    <name evidence="6" type="ORF">KW869_02485</name>
</gene>
<evidence type="ECO:0000256" key="2">
    <source>
        <dbReference type="ARBA" id="ARBA00023125"/>
    </source>
</evidence>
<sequence>MTSNTLSAAAERIVQHALQHFADRGYDAASLNDIAGSAGIKKASLYAHFTGKDELYTAVLNLALQSERDYVDGQFSTEITGQAAGERYIVNLQRRYTESGALRFLLRAAFYPPPAIEQQVKSGFEDYLAGIRERFQASLESSYPALAPEHVHLLAEAYLALIDSLHVELIYGNEAAYSRRLDALRQLLGITGLPLLTGIAAE</sequence>
<keyword evidence="3" id="KW-0804">Transcription</keyword>
<organism evidence="6 7">
    <name type="scientific">Pseudomonas urmiensis</name>
    <dbReference type="NCBI Taxonomy" id="2745493"/>
    <lineage>
        <taxon>Bacteria</taxon>
        <taxon>Pseudomonadati</taxon>
        <taxon>Pseudomonadota</taxon>
        <taxon>Gammaproteobacteria</taxon>
        <taxon>Pseudomonadales</taxon>
        <taxon>Pseudomonadaceae</taxon>
        <taxon>Pseudomonas</taxon>
    </lineage>
</organism>
<feature type="domain" description="HTH tetR-type" evidence="5">
    <location>
        <begin position="7"/>
        <end position="67"/>
    </location>
</feature>
<dbReference type="Proteomes" id="UP001621534">
    <property type="component" value="Unassembled WGS sequence"/>
</dbReference>
<dbReference type="PRINTS" id="PR00455">
    <property type="entry name" value="HTHTETR"/>
</dbReference>
<evidence type="ECO:0000256" key="3">
    <source>
        <dbReference type="ARBA" id="ARBA00023163"/>
    </source>
</evidence>
<reference evidence="6 7" key="1">
    <citation type="journal article" date="2012" name="Plant Soil">
        <title>Screening of plant growth-promoting traits in arsenic-resistant bacteria isolated from the rhizosphere of soybean plants from Argentinean agricultural soil.</title>
        <authorList>
            <person name="Wevar Oller A.L."/>
            <person name="Talano M.A."/>
            <person name="Agostini E."/>
        </authorList>
    </citation>
    <scope>NUCLEOTIDE SEQUENCE [LARGE SCALE GENOMIC DNA]</scope>
    <source>
        <strain evidence="6 7">AW4</strain>
    </source>
</reference>
<evidence type="ECO:0000256" key="4">
    <source>
        <dbReference type="PROSITE-ProRule" id="PRU00335"/>
    </source>
</evidence>
<dbReference type="InterPro" id="IPR001647">
    <property type="entry name" value="HTH_TetR"/>
</dbReference>